<reference evidence="9" key="1">
    <citation type="submission" date="2025-08" db="UniProtKB">
        <authorList>
            <consortium name="RefSeq"/>
        </authorList>
    </citation>
    <scope>IDENTIFICATION</scope>
    <source>
        <tissue evidence="9">Testes</tissue>
    </source>
</reference>
<dbReference type="InterPro" id="IPR002328">
    <property type="entry name" value="ADH_Zn_CS"/>
</dbReference>
<sequence length="349" mass="37370">MEENLSVVLHGKDDMRLENKPISPPGPSDVLLQVHSVGICGSDIKYWTHGYCGRFVLESPMVMGHEGSGTVIQIGKNVKDLKIGDRVAIEPGIPCRECQLCKDGRYNICIDVKFCATPPVDGNLCRYYTHPADFCHKLPPNVSLEEGALIEPLSVAVYSCSRGNVGLGSNVLICGAGPVGLLVLLTAKAMGAATVAITDIDEHRLSIAKEKGADCVIMVEKTDNKQLAERTVDIMGCSPDVVFECSGSDDSLCMGIYACKSGGCVVLIGRGSLEPTIPLVNAAVREIDIKGIFRYANCYAKAISMVSSGALEVSSLISHRFDLTKSLDAFTTANDRNSKAIKVIINCDK</sequence>
<gene>
    <name evidence="9" type="primary">LOC100372858</name>
</gene>
<dbReference type="InterPro" id="IPR045306">
    <property type="entry name" value="SDH-like"/>
</dbReference>
<dbReference type="Proteomes" id="UP000694865">
    <property type="component" value="Unplaced"/>
</dbReference>
<evidence type="ECO:0000256" key="5">
    <source>
        <dbReference type="ARBA" id="ARBA00023002"/>
    </source>
</evidence>
<comment type="cofactor">
    <cofactor evidence="1 6">
        <name>Zn(2+)</name>
        <dbReference type="ChEBI" id="CHEBI:29105"/>
    </cofactor>
</comment>
<dbReference type="InterPro" id="IPR020843">
    <property type="entry name" value="ER"/>
</dbReference>
<dbReference type="CDD" id="cd05285">
    <property type="entry name" value="sorbitol_DH"/>
    <property type="match status" value="1"/>
</dbReference>
<dbReference type="InterPro" id="IPR013154">
    <property type="entry name" value="ADH-like_N"/>
</dbReference>
<accession>A0ABM0LUZ5</accession>
<keyword evidence="8" id="KW-1185">Reference proteome</keyword>
<dbReference type="RefSeq" id="XP_006811586.1">
    <property type="nucleotide sequence ID" value="XM_006811523.1"/>
</dbReference>
<dbReference type="Gene3D" id="3.40.50.720">
    <property type="entry name" value="NAD(P)-binding Rossmann-like Domain"/>
    <property type="match status" value="1"/>
</dbReference>
<feature type="domain" description="Enoyl reductase (ER)" evidence="7">
    <location>
        <begin position="11"/>
        <end position="345"/>
    </location>
</feature>
<dbReference type="InterPro" id="IPR013149">
    <property type="entry name" value="ADH-like_C"/>
</dbReference>
<organism evidence="8 9">
    <name type="scientific">Saccoglossus kowalevskii</name>
    <name type="common">Acorn worm</name>
    <dbReference type="NCBI Taxonomy" id="10224"/>
    <lineage>
        <taxon>Eukaryota</taxon>
        <taxon>Metazoa</taxon>
        <taxon>Hemichordata</taxon>
        <taxon>Enteropneusta</taxon>
        <taxon>Harrimaniidae</taxon>
        <taxon>Saccoglossus</taxon>
    </lineage>
</organism>
<evidence type="ECO:0000256" key="3">
    <source>
        <dbReference type="ARBA" id="ARBA00022723"/>
    </source>
</evidence>
<dbReference type="SUPFAM" id="SSF50129">
    <property type="entry name" value="GroES-like"/>
    <property type="match status" value="1"/>
</dbReference>
<dbReference type="SMART" id="SM00829">
    <property type="entry name" value="PKS_ER"/>
    <property type="match status" value="1"/>
</dbReference>
<dbReference type="PROSITE" id="PS00059">
    <property type="entry name" value="ADH_ZINC"/>
    <property type="match status" value="1"/>
</dbReference>
<protein>
    <submittedName>
        <fullName evidence="9">Sorbitol dehydrogenase-like</fullName>
    </submittedName>
</protein>
<evidence type="ECO:0000256" key="4">
    <source>
        <dbReference type="ARBA" id="ARBA00022833"/>
    </source>
</evidence>
<keyword evidence="5" id="KW-0560">Oxidoreductase</keyword>
<dbReference type="InterPro" id="IPR011032">
    <property type="entry name" value="GroES-like_sf"/>
</dbReference>
<keyword evidence="4 6" id="KW-0862">Zinc</keyword>
<keyword evidence="3 6" id="KW-0479">Metal-binding</keyword>
<dbReference type="Pfam" id="PF00107">
    <property type="entry name" value="ADH_zinc_N"/>
    <property type="match status" value="1"/>
</dbReference>
<dbReference type="GeneID" id="100372858"/>
<comment type="similarity">
    <text evidence="2 6">Belongs to the zinc-containing alcohol dehydrogenase family.</text>
</comment>
<dbReference type="SUPFAM" id="SSF51735">
    <property type="entry name" value="NAD(P)-binding Rossmann-fold domains"/>
    <property type="match status" value="1"/>
</dbReference>
<name>A0ABM0LUZ5_SACKO</name>
<dbReference type="Pfam" id="PF08240">
    <property type="entry name" value="ADH_N"/>
    <property type="match status" value="1"/>
</dbReference>
<dbReference type="InterPro" id="IPR036291">
    <property type="entry name" value="NAD(P)-bd_dom_sf"/>
</dbReference>
<evidence type="ECO:0000313" key="8">
    <source>
        <dbReference type="Proteomes" id="UP000694865"/>
    </source>
</evidence>
<evidence type="ECO:0000256" key="6">
    <source>
        <dbReference type="RuleBase" id="RU361277"/>
    </source>
</evidence>
<evidence type="ECO:0000313" key="9">
    <source>
        <dbReference type="RefSeq" id="XP_006811586.1"/>
    </source>
</evidence>
<dbReference type="PANTHER" id="PTHR43161">
    <property type="entry name" value="SORBITOL DEHYDROGENASE"/>
    <property type="match status" value="1"/>
</dbReference>
<evidence type="ECO:0000256" key="1">
    <source>
        <dbReference type="ARBA" id="ARBA00001947"/>
    </source>
</evidence>
<evidence type="ECO:0000256" key="2">
    <source>
        <dbReference type="ARBA" id="ARBA00008072"/>
    </source>
</evidence>
<proteinExistence type="inferred from homology"/>
<dbReference type="Gene3D" id="3.90.180.10">
    <property type="entry name" value="Medium-chain alcohol dehydrogenases, catalytic domain"/>
    <property type="match status" value="1"/>
</dbReference>
<evidence type="ECO:0000259" key="7">
    <source>
        <dbReference type="SMART" id="SM00829"/>
    </source>
</evidence>
<dbReference type="PANTHER" id="PTHR43161:SF24">
    <property type="entry name" value="SORBITOL DEHYDROGENASE"/>
    <property type="match status" value="1"/>
</dbReference>